<dbReference type="InterPro" id="IPR006941">
    <property type="entry name" value="RNase_CAF1"/>
</dbReference>
<comment type="similarity">
    <text evidence="4">Belongs to the CAF1 family.</text>
</comment>
<keyword evidence="14" id="KW-0805">Transcription regulation</keyword>
<evidence type="ECO:0000256" key="17">
    <source>
        <dbReference type="ARBA" id="ARBA00023242"/>
    </source>
</evidence>
<dbReference type="SUPFAM" id="SSF53098">
    <property type="entry name" value="Ribonuclease H-like"/>
    <property type="match status" value="1"/>
</dbReference>
<dbReference type="GO" id="GO:0005634">
    <property type="term" value="C:nucleus"/>
    <property type="evidence" value="ECO:0007669"/>
    <property type="project" value="UniProtKB-SubCell"/>
</dbReference>
<dbReference type="AlphaFoldDB" id="A0A9J7IXW6"/>
<dbReference type="GO" id="GO:0031047">
    <property type="term" value="P:regulatory ncRNA-mediated gene silencing"/>
    <property type="evidence" value="ECO:0007669"/>
    <property type="project" value="UniProtKB-KW"/>
</dbReference>
<keyword evidence="6" id="KW-0963">Cytoplasm</keyword>
<evidence type="ECO:0000256" key="2">
    <source>
        <dbReference type="ARBA" id="ARBA00004123"/>
    </source>
</evidence>
<evidence type="ECO:0000256" key="10">
    <source>
        <dbReference type="ARBA" id="ARBA00022801"/>
    </source>
</evidence>
<dbReference type="Gene3D" id="3.30.420.10">
    <property type="entry name" value="Ribonuclease H-like superfamily/Ribonuclease H"/>
    <property type="match status" value="1"/>
</dbReference>
<dbReference type="GO" id="GO:0004535">
    <property type="term" value="F:poly(A)-specific ribonuclease activity"/>
    <property type="evidence" value="ECO:0007669"/>
    <property type="project" value="UniProtKB-EC"/>
</dbReference>
<dbReference type="GO" id="GO:0005737">
    <property type="term" value="C:cytoplasm"/>
    <property type="evidence" value="ECO:0007669"/>
    <property type="project" value="UniProtKB-SubCell"/>
</dbReference>
<evidence type="ECO:0000256" key="12">
    <source>
        <dbReference type="ARBA" id="ARBA00022845"/>
    </source>
</evidence>
<keyword evidence="18" id="KW-1185">Reference proteome</keyword>
<comment type="catalytic activity">
    <reaction evidence="1">
        <text>Exonucleolytic cleavage of poly(A) to 5'-AMP.</text>
        <dbReference type="EC" id="3.1.13.4"/>
    </reaction>
</comment>
<evidence type="ECO:0000256" key="1">
    <source>
        <dbReference type="ARBA" id="ARBA00001663"/>
    </source>
</evidence>
<keyword evidence="10" id="KW-0378">Hydrolase</keyword>
<evidence type="ECO:0000313" key="18">
    <source>
        <dbReference type="Proteomes" id="UP000301870"/>
    </source>
</evidence>
<evidence type="ECO:0000313" key="19">
    <source>
        <dbReference type="RefSeq" id="XP_022829574.1"/>
    </source>
</evidence>
<dbReference type="RefSeq" id="XP_022829574.1">
    <property type="nucleotide sequence ID" value="XM_022973806.1"/>
</dbReference>
<dbReference type="GeneID" id="111358596"/>
<keyword evidence="8" id="KW-0540">Nuclease</keyword>
<sequence>MPAASFGSIAQLPGTGDCGIKDVWNHNLHEEFQIIRQVVQKYHWVAMDTEFPGVVARPIGEFRSTADYQYQLLRCNVDLLRIIQLGLTFMDENGKTPPGYTTWQFNFKFNLQEDMYAQDSIDLLQNSGLQFRKHEEDGIEPLEFAELLMSSGLVLMDNIKWLSFHSGYDFGYLLKLLTDQNLPQDENDFFESLRLYFPTVYDVKYLMKLCKNLKGGLQEVADQLELRRVGPQHQAGSDSHLTGMAFFKIKEVLQYIL</sequence>
<evidence type="ECO:0000256" key="13">
    <source>
        <dbReference type="ARBA" id="ARBA00022884"/>
    </source>
</evidence>
<comment type="subcellular location">
    <subcellularLocation>
        <location evidence="3">Cytoplasm</location>
    </subcellularLocation>
    <subcellularLocation>
        <location evidence="2">Nucleus</location>
    </subcellularLocation>
</comment>
<dbReference type="FunFam" id="3.30.420.10:FF:000005">
    <property type="entry name" value="CCR4-NOT transcription complex subunit 7"/>
    <property type="match status" value="1"/>
</dbReference>
<evidence type="ECO:0000256" key="7">
    <source>
        <dbReference type="ARBA" id="ARBA00022491"/>
    </source>
</evidence>
<accession>A0A9J7IXW6</accession>
<gene>
    <name evidence="19" type="primary">LOC111358596</name>
</gene>
<keyword evidence="12" id="KW-0810">Translation regulation</keyword>
<name>A0A9J7IXW6_SPOLT</name>
<evidence type="ECO:0000256" key="5">
    <source>
        <dbReference type="ARBA" id="ARBA00012161"/>
    </source>
</evidence>
<dbReference type="Proteomes" id="UP000301870">
    <property type="component" value="Chromosome 27"/>
</dbReference>
<evidence type="ECO:0000256" key="3">
    <source>
        <dbReference type="ARBA" id="ARBA00004496"/>
    </source>
</evidence>
<keyword evidence="16" id="KW-0804">Transcription</keyword>
<evidence type="ECO:0000256" key="15">
    <source>
        <dbReference type="ARBA" id="ARBA00023158"/>
    </source>
</evidence>
<reference evidence="19" key="1">
    <citation type="submission" date="2025-08" db="UniProtKB">
        <authorList>
            <consortium name="RefSeq"/>
        </authorList>
    </citation>
    <scope>IDENTIFICATION</scope>
    <source>
        <strain evidence="19">Ishihara</strain>
        <tissue evidence="19">Whole body</tissue>
    </source>
</reference>
<dbReference type="InterPro" id="IPR012337">
    <property type="entry name" value="RNaseH-like_sf"/>
</dbReference>
<dbReference type="EC" id="3.1.13.4" evidence="5"/>
<keyword evidence="7" id="KW-0678">Repressor</keyword>
<dbReference type="InterPro" id="IPR039637">
    <property type="entry name" value="CNOT7/CNOT8/Pop2"/>
</dbReference>
<evidence type="ECO:0000256" key="6">
    <source>
        <dbReference type="ARBA" id="ARBA00022490"/>
    </source>
</evidence>
<dbReference type="GO" id="GO:0003723">
    <property type="term" value="F:RNA binding"/>
    <property type="evidence" value="ECO:0007669"/>
    <property type="project" value="UniProtKB-KW"/>
</dbReference>
<evidence type="ECO:0000256" key="14">
    <source>
        <dbReference type="ARBA" id="ARBA00023015"/>
    </source>
</evidence>
<proteinExistence type="inferred from homology"/>
<dbReference type="GO" id="GO:0006417">
    <property type="term" value="P:regulation of translation"/>
    <property type="evidence" value="ECO:0007669"/>
    <property type="project" value="UniProtKB-KW"/>
</dbReference>
<dbReference type="GO" id="GO:0030014">
    <property type="term" value="C:CCR4-NOT complex"/>
    <property type="evidence" value="ECO:0007669"/>
    <property type="project" value="InterPro"/>
</dbReference>
<keyword evidence="11" id="KW-0269">Exonuclease</keyword>
<keyword evidence="15" id="KW-0943">RNA-mediated gene silencing</keyword>
<dbReference type="Pfam" id="PF04857">
    <property type="entry name" value="CAF1"/>
    <property type="match status" value="2"/>
</dbReference>
<evidence type="ECO:0000256" key="9">
    <source>
        <dbReference type="ARBA" id="ARBA00022723"/>
    </source>
</evidence>
<evidence type="ECO:0000256" key="16">
    <source>
        <dbReference type="ARBA" id="ARBA00023163"/>
    </source>
</evidence>
<evidence type="ECO:0000256" key="4">
    <source>
        <dbReference type="ARBA" id="ARBA00008372"/>
    </source>
</evidence>
<evidence type="ECO:0000256" key="11">
    <source>
        <dbReference type="ARBA" id="ARBA00022839"/>
    </source>
</evidence>
<dbReference type="InterPro" id="IPR036397">
    <property type="entry name" value="RNaseH_sf"/>
</dbReference>
<keyword evidence="9" id="KW-0479">Metal-binding</keyword>
<protein>
    <recommendedName>
        <fullName evidence="5">poly(A)-specific ribonuclease</fullName>
        <ecNumber evidence="5">3.1.13.4</ecNumber>
    </recommendedName>
</protein>
<dbReference type="PANTHER" id="PTHR10797">
    <property type="entry name" value="CCR4-NOT TRANSCRIPTION COMPLEX SUBUNIT"/>
    <property type="match status" value="1"/>
</dbReference>
<dbReference type="GO" id="GO:0046872">
    <property type="term" value="F:metal ion binding"/>
    <property type="evidence" value="ECO:0007669"/>
    <property type="project" value="UniProtKB-KW"/>
</dbReference>
<organism evidence="18 19">
    <name type="scientific">Spodoptera litura</name>
    <name type="common">Asian cotton leafworm</name>
    <dbReference type="NCBI Taxonomy" id="69820"/>
    <lineage>
        <taxon>Eukaryota</taxon>
        <taxon>Metazoa</taxon>
        <taxon>Ecdysozoa</taxon>
        <taxon>Arthropoda</taxon>
        <taxon>Hexapoda</taxon>
        <taxon>Insecta</taxon>
        <taxon>Pterygota</taxon>
        <taxon>Neoptera</taxon>
        <taxon>Endopterygota</taxon>
        <taxon>Lepidoptera</taxon>
        <taxon>Glossata</taxon>
        <taxon>Ditrysia</taxon>
        <taxon>Noctuoidea</taxon>
        <taxon>Noctuidae</taxon>
        <taxon>Amphipyrinae</taxon>
        <taxon>Spodoptera</taxon>
    </lineage>
</organism>
<evidence type="ECO:0000256" key="8">
    <source>
        <dbReference type="ARBA" id="ARBA00022722"/>
    </source>
</evidence>
<keyword evidence="13" id="KW-0694">RNA-binding</keyword>
<keyword evidence="17" id="KW-0539">Nucleus</keyword>